<dbReference type="Pfam" id="PF07039">
    <property type="entry name" value="SGF29_Tudor"/>
    <property type="match status" value="1"/>
</dbReference>
<dbReference type="GO" id="GO:0000124">
    <property type="term" value="C:SAGA complex"/>
    <property type="evidence" value="ECO:0007669"/>
    <property type="project" value="InterPro"/>
</dbReference>
<dbReference type="InterPro" id="IPR010750">
    <property type="entry name" value="SGF29_tudor-like_dom"/>
</dbReference>
<evidence type="ECO:0000313" key="3">
    <source>
        <dbReference type="Proteomes" id="UP000179807"/>
    </source>
</evidence>
<proteinExistence type="predicted"/>
<accession>A0A1J4JDG1</accession>
<evidence type="ECO:0000259" key="1">
    <source>
        <dbReference type="PROSITE" id="PS51518"/>
    </source>
</evidence>
<dbReference type="EMBL" id="MLAK01001135">
    <property type="protein sequence ID" value="OHS97136.1"/>
    <property type="molecule type" value="Genomic_DNA"/>
</dbReference>
<dbReference type="RefSeq" id="XP_068350273.1">
    <property type="nucleotide sequence ID" value="XM_068510999.1"/>
</dbReference>
<dbReference type="Gene3D" id="2.30.30.140">
    <property type="match status" value="1"/>
</dbReference>
<keyword evidence="3" id="KW-1185">Reference proteome</keyword>
<name>A0A1J4JDG1_9EUKA</name>
<dbReference type="VEuPathDB" id="TrichDB:TRFO_36719"/>
<reference evidence="2" key="1">
    <citation type="submission" date="2016-10" db="EMBL/GenBank/DDBJ databases">
        <authorList>
            <person name="Benchimol M."/>
            <person name="Almeida L.G."/>
            <person name="Vasconcelos A.T."/>
            <person name="Perreira-Neves A."/>
            <person name="Rosa I.A."/>
            <person name="Tasca T."/>
            <person name="Bogo M.R."/>
            <person name="de Souza W."/>
        </authorList>
    </citation>
    <scope>NUCLEOTIDE SEQUENCE [LARGE SCALE GENOMIC DNA]</scope>
    <source>
        <strain evidence="2">K</strain>
    </source>
</reference>
<feature type="domain" description="SGF29 C-terminal" evidence="1">
    <location>
        <begin position="129"/>
        <end position="256"/>
    </location>
</feature>
<dbReference type="InterPro" id="IPR037802">
    <property type="entry name" value="SGF29"/>
</dbReference>
<dbReference type="Proteomes" id="UP000179807">
    <property type="component" value="Unassembled WGS sequence"/>
</dbReference>
<comment type="caution">
    <text evidence="2">The sequence shown here is derived from an EMBL/GenBank/DDBJ whole genome shotgun (WGS) entry which is preliminary data.</text>
</comment>
<dbReference type="OrthoDB" id="10265994at2759"/>
<sequence>MEKPDDTVSQETLQFIQELADNSCELDNSVNQVNSILANYLSLPIDDLQFSSLDSKFTDIMSQIDHEIHKTEQAISMIKHQGDIPSIETSATSMLSSKHRKMFDFLLTKELEIVSMPYPPLCGAIPQNEDELLPIGSFVAAKVENDFIVCYVQGIQDTKYIIADATLDQAVGFPVEQNEVIPMPTTLPDRKTKITEYPPGTKVLSLWPVESTWTSVFYVASVIKGPSETGRCYRLKFYEAEDKSTFVPEKYVIPHP</sequence>
<dbReference type="PROSITE" id="PS51518">
    <property type="entry name" value="SGF29_C"/>
    <property type="match status" value="1"/>
</dbReference>
<evidence type="ECO:0000313" key="2">
    <source>
        <dbReference type="EMBL" id="OHS97136.1"/>
    </source>
</evidence>
<dbReference type="AlphaFoldDB" id="A0A1J4JDG1"/>
<organism evidence="2 3">
    <name type="scientific">Tritrichomonas foetus</name>
    <dbReference type="NCBI Taxonomy" id="1144522"/>
    <lineage>
        <taxon>Eukaryota</taxon>
        <taxon>Metamonada</taxon>
        <taxon>Parabasalia</taxon>
        <taxon>Tritrichomonadida</taxon>
        <taxon>Tritrichomonadidae</taxon>
        <taxon>Tritrichomonas</taxon>
    </lineage>
</organism>
<dbReference type="PANTHER" id="PTHR21539:SF0">
    <property type="entry name" value="SAGA-ASSOCIATED FACTOR 29"/>
    <property type="match status" value="1"/>
</dbReference>
<dbReference type="PANTHER" id="PTHR21539">
    <property type="entry name" value="SAGA-ASSOCIATED FACTOR 29"/>
    <property type="match status" value="1"/>
</dbReference>
<protein>
    <recommendedName>
        <fullName evidence="1">SGF29 C-terminal domain-containing protein</fullName>
    </recommendedName>
</protein>
<gene>
    <name evidence="2" type="ORF">TRFO_36719</name>
</gene>
<dbReference type="GeneID" id="94845703"/>